<feature type="compositionally biased region" description="Basic and acidic residues" evidence="1">
    <location>
        <begin position="88"/>
        <end position="109"/>
    </location>
</feature>
<feature type="compositionally biased region" description="Basic and acidic residues" evidence="1">
    <location>
        <begin position="154"/>
        <end position="190"/>
    </location>
</feature>
<feature type="compositionally biased region" description="Gly residues" evidence="1">
    <location>
        <begin position="116"/>
        <end position="125"/>
    </location>
</feature>
<keyword evidence="2" id="KW-0732">Signal</keyword>
<dbReference type="InterPro" id="IPR018247">
    <property type="entry name" value="EF_Hand_1_Ca_BS"/>
</dbReference>
<dbReference type="Gene3D" id="1.10.238.10">
    <property type="entry name" value="EF-hand"/>
    <property type="match status" value="2"/>
</dbReference>
<organism evidence="4 5">
    <name type="scientific">Croceibacterium selenioxidans</name>
    <dbReference type="NCBI Taxonomy" id="2838833"/>
    <lineage>
        <taxon>Bacteria</taxon>
        <taxon>Pseudomonadati</taxon>
        <taxon>Pseudomonadota</taxon>
        <taxon>Alphaproteobacteria</taxon>
        <taxon>Sphingomonadales</taxon>
        <taxon>Erythrobacteraceae</taxon>
        <taxon>Croceibacterium</taxon>
    </lineage>
</organism>
<evidence type="ECO:0000256" key="2">
    <source>
        <dbReference type="SAM" id="SignalP"/>
    </source>
</evidence>
<dbReference type="RefSeq" id="WP_214537192.1">
    <property type="nucleotide sequence ID" value="NZ_JAHFVK010000002.1"/>
</dbReference>
<protein>
    <recommendedName>
        <fullName evidence="3">EF-hand domain-containing protein</fullName>
    </recommendedName>
</protein>
<dbReference type="InterPro" id="IPR002048">
    <property type="entry name" value="EF_hand_dom"/>
</dbReference>
<feature type="domain" description="EF-hand" evidence="3">
    <location>
        <begin position="132"/>
        <end position="146"/>
    </location>
</feature>
<dbReference type="SUPFAM" id="SSF47473">
    <property type="entry name" value="EF-hand"/>
    <property type="match status" value="1"/>
</dbReference>
<sequence>MRKTLSFSLAAVAALAAGGVAFAQEAPKREPRPPMTRADVEQRTNEAFTRMDANKDGVLNQADRDAREKLAFDRIDSNHDGAISPEEFAARGDERREVRQARADGDQRPGPRMGRRGAGGPGSMGFGLARNADADGDGSVTQAEFASAALTRFDSADANKDGTLSREERRAQRRDRSGHQGDHRRSPEAG</sequence>
<feature type="domain" description="EF-hand" evidence="3">
    <location>
        <begin position="71"/>
        <end position="89"/>
    </location>
</feature>
<feature type="compositionally biased region" description="Basic and acidic residues" evidence="1">
    <location>
        <begin position="62"/>
        <end position="79"/>
    </location>
</feature>
<evidence type="ECO:0000256" key="1">
    <source>
        <dbReference type="SAM" id="MobiDB-lite"/>
    </source>
</evidence>
<feature type="signal peptide" evidence="2">
    <location>
        <begin position="1"/>
        <end position="23"/>
    </location>
</feature>
<evidence type="ECO:0000313" key="4">
    <source>
        <dbReference type="EMBL" id="MBT2135487.1"/>
    </source>
</evidence>
<feature type="compositionally biased region" description="Basic and acidic residues" evidence="1">
    <location>
        <begin position="26"/>
        <end position="44"/>
    </location>
</feature>
<reference evidence="4 5" key="1">
    <citation type="submission" date="2021-05" db="EMBL/GenBank/DDBJ databases">
        <title>Croceibacterium sp. LX-88 genome sequence.</title>
        <authorList>
            <person name="Luo X."/>
        </authorList>
    </citation>
    <scope>NUCLEOTIDE SEQUENCE [LARGE SCALE GENOMIC DNA]</scope>
    <source>
        <strain evidence="4 5">LX-88</strain>
    </source>
</reference>
<comment type="caution">
    <text evidence="4">The sequence shown here is derived from an EMBL/GenBank/DDBJ whole genome shotgun (WGS) entry which is preliminary data.</text>
</comment>
<evidence type="ECO:0000313" key="5">
    <source>
        <dbReference type="Proteomes" id="UP000811255"/>
    </source>
</evidence>
<dbReference type="InterPro" id="IPR011992">
    <property type="entry name" value="EF-hand-dom_pair"/>
</dbReference>
<proteinExistence type="predicted"/>
<evidence type="ECO:0000259" key="3">
    <source>
        <dbReference type="Pfam" id="PF13202"/>
    </source>
</evidence>
<feature type="chain" id="PRO_5045246262" description="EF-hand domain-containing protein" evidence="2">
    <location>
        <begin position="24"/>
        <end position="190"/>
    </location>
</feature>
<dbReference type="EMBL" id="JAHFVK010000002">
    <property type="protein sequence ID" value="MBT2135487.1"/>
    <property type="molecule type" value="Genomic_DNA"/>
</dbReference>
<keyword evidence="5" id="KW-1185">Reference proteome</keyword>
<accession>A0ABS5W838</accession>
<feature type="domain" description="EF-hand" evidence="3">
    <location>
        <begin position="153"/>
        <end position="168"/>
    </location>
</feature>
<feature type="region of interest" description="Disordered" evidence="1">
    <location>
        <begin position="23"/>
        <end position="190"/>
    </location>
</feature>
<name>A0ABS5W838_9SPHN</name>
<dbReference type="Proteomes" id="UP000811255">
    <property type="component" value="Unassembled WGS sequence"/>
</dbReference>
<dbReference type="Pfam" id="PF13202">
    <property type="entry name" value="EF-hand_5"/>
    <property type="match status" value="3"/>
</dbReference>
<dbReference type="PROSITE" id="PS00018">
    <property type="entry name" value="EF_HAND_1"/>
    <property type="match status" value="2"/>
</dbReference>
<gene>
    <name evidence="4" type="ORF">KK137_14210</name>
</gene>